<feature type="domain" description="NAD(P)-binding" evidence="1">
    <location>
        <begin position="23"/>
        <end position="196"/>
    </location>
</feature>
<dbReference type="PANTHER" id="PTHR43162:SF1">
    <property type="entry name" value="PRESTALK A DIFFERENTIATION PROTEIN A"/>
    <property type="match status" value="1"/>
</dbReference>
<evidence type="ECO:0000313" key="2">
    <source>
        <dbReference type="EMBL" id="CAB4919498.1"/>
    </source>
</evidence>
<dbReference type="PANTHER" id="PTHR43162">
    <property type="match status" value="1"/>
</dbReference>
<protein>
    <submittedName>
        <fullName evidence="2">Unannotated protein</fullName>
    </submittedName>
</protein>
<dbReference type="SUPFAM" id="SSF51735">
    <property type="entry name" value="NAD(P)-binding Rossmann-fold domains"/>
    <property type="match status" value="1"/>
</dbReference>
<dbReference type="Gene3D" id="3.90.25.10">
    <property type="entry name" value="UDP-galactose 4-epimerase, domain 1"/>
    <property type="match status" value="1"/>
</dbReference>
<sequence>MAAFSDRTTFDPAPPAAPVLVLGATGTTGSRLVGELRRTGAVVRAASRTPRPTADPGVVPVRFSWEKRDTWTPALTGAGAVYVLPPLLSVAPEEPVLAFVAAARALGVARVVVLTGSPIAAGDPGLGRVHEALAAGPSGWTVLRPTWFAQNLVDPAHHLGAAVAAGRDLVTATGSGRVAFVDAADIAAVAARALLDERPHDTDHLITGPRALAYDEVARVLSDATGLGIRHLVVAESEAAEAMARSGMAPEYAAVLAAMETAIAAGAEDRVTDTVLRTAGRPPRDLAAVVADALGTDPPTVAPAAAEAVGANAPAGTVAR</sequence>
<name>A0A6J7HJG1_9ZZZZ</name>
<accession>A0A6J7HJG1</accession>
<dbReference type="InterPro" id="IPR036291">
    <property type="entry name" value="NAD(P)-bd_dom_sf"/>
</dbReference>
<dbReference type="AlphaFoldDB" id="A0A6J7HJG1"/>
<evidence type="ECO:0000259" key="1">
    <source>
        <dbReference type="Pfam" id="PF13460"/>
    </source>
</evidence>
<reference evidence="2" key="1">
    <citation type="submission" date="2020-05" db="EMBL/GenBank/DDBJ databases">
        <authorList>
            <person name="Chiriac C."/>
            <person name="Salcher M."/>
            <person name="Ghai R."/>
            <person name="Kavagutti S V."/>
        </authorList>
    </citation>
    <scope>NUCLEOTIDE SEQUENCE</scope>
</reference>
<dbReference type="Pfam" id="PF13460">
    <property type="entry name" value="NAD_binding_10"/>
    <property type="match status" value="1"/>
</dbReference>
<proteinExistence type="predicted"/>
<gene>
    <name evidence="2" type="ORF">UFOPK3564_01749</name>
</gene>
<dbReference type="Gene3D" id="3.40.50.720">
    <property type="entry name" value="NAD(P)-binding Rossmann-like Domain"/>
    <property type="match status" value="1"/>
</dbReference>
<organism evidence="2">
    <name type="scientific">freshwater metagenome</name>
    <dbReference type="NCBI Taxonomy" id="449393"/>
    <lineage>
        <taxon>unclassified sequences</taxon>
        <taxon>metagenomes</taxon>
        <taxon>ecological metagenomes</taxon>
    </lineage>
</organism>
<dbReference type="InterPro" id="IPR051604">
    <property type="entry name" value="Ergot_Alk_Oxidoreductase"/>
</dbReference>
<dbReference type="InterPro" id="IPR016040">
    <property type="entry name" value="NAD(P)-bd_dom"/>
</dbReference>
<dbReference type="EMBL" id="CAFBMK010000098">
    <property type="protein sequence ID" value="CAB4919498.1"/>
    <property type="molecule type" value="Genomic_DNA"/>
</dbReference>